<evidence type="ECO:0000256" key="1">
    <source>
        <dbReference type="SAM" id="SignalP"/>
    </source>
</evidence>
<sequence>MAKNVEQQLGVFLALLAMVATITSNITACGTAGPDCLHVPGGYAPSMDTKTLISNLIASPHQCCKLEEDEFRSVVASAGVADVSVCGCGSFCVPCRVAGSYILGVHDMCVLNGEVQGYFSLDDTSCRMLYLNRLGTWRNIKPVRGGPPSLLRGTQNLKEE</sequence>
<dbReference type="AlphaFoldDB" id="A0ABD1Z938"/>
<name>A0ABD1Z938_9MARC</name>
<gene>
    <name evidence="2" type="ORF">R1flu_011910</name>
</gene>
<evidence type="ECO:0000313" key="2">
    <source>
        <dbReference type="EMBL" id="KAL2644323.1"/>
    </source>
</evidence>
<keyword evidence="1" id="KW-0732">Signal</keyword>
<dbReference type="Proteomes" id="UP001605036">
    <property type="component" value="Unassembled WGS sequence"/>
</dbReference>
<keyword evidence="3" id="KW-1185">Reference proteome</keyword>
<reference evidence="2 3" key="1">
    <citation type="submission" date="2024-09" db="EMBL/GenBank/DDBJ databases">
        <title>Chromosome-scale assembly of Riccia fluitans.</title>
        <authorList>
            <person name="Paukszto L."/>
            <person name="Sawicki J."/>
            <person name="Karawczyk K."/>
            <person name="Piernik-Szablinska J."/>
            <person name="Szczecinska M."/>
            <person name="Mazdziarz M."/>
        </authorList>
    </citation>
    <scope>NUCLEOTIDE SEQUENCE [LARGE SCALE GENOMIC DNA]</scope>
    <source>
        <strain evidence="2">Rf_01</strain>
        <tissue evidence="2">Aerial parts of the thallus</tissue>
    </source>
</reference>
<comment type="caution">
    <text evidence="2">The sequence shown here is derived from an EMBL/GenBank/DDBJ whole genome shotgun (WGS) entry which is preliminary data.</text>
</comment>
<protein>
    <submittedName>
        <fullName evidence="2">Uncharacterized protein</fullName>
    </submittedName>
</protein>
<evidence type="ECO:0000313" key="3">
    <source>
        <dbReference type="Proteomes" id="UP001605036"/>
    </source>
</evidence>
<proteinExistence type="predicted"/>
<dbReference type="EMBL" id="JBHFFA010000002">
    <property type="protein sequence ID" value="KAL2644323.1"/>
    <property type="molecule type" value="Genomic_DNA"/>
</dbReference>
<accession>A0ABD1Z938</accession>
<organism evidence="2 3">
    <name type="scientific">Riccia fluitans</name>
    <dbReference type="NCBI Taxonomy" id="41844"/>
    <lineage>
        <taxon>Eukaryota</taxon>
        <taxon>Viridiplantae</taxon>
        <taxon>Streptophyta</taxon>
        <taxon>Embryophyta</taxon>
        <taxon>Marchantiophyta</taxon>
        <taxon>Marchantiopsida</taxon>
        <taxon>Marchantiidae</taxon>
        <taxon>Marchantiales</taxon>
        <taxon>Ricciaceae</taxon>
        <taxon>Riccia</taxon>
    </lineage>
</organism>
<feature type="chain" id="PRO_5044785719" evidence="1">
    <location>
        <begin position="25"/>
        <end position="160"/>
    </location>
</feature>
<feature type="signal peptide" evidence="1">
    <location>
        <begin position="1"/>
        <end position="24"/>
    </location>
</feature>